<dbReference type="EMBL" id="JAAGVB010000005">
    <property type="protein sequence ID" value="NEW31778.1"/>
    <property type="molecule type" value="Genomic_DNA"/>
</dbReference>
<gene>
    <name evidence="8" type="ORF">GV791_04280</name>
</gene>
<dbReference type="AlphaFoldDB" id="A0A6P1CHA3"/>
<evidence type="ECO:0000313" key="8">
    <source>
        <dbReference type="EMBL" id="NEW31778.1"/>
    </source>
</evidence>
<dbReference type="GO" id="GO:0071269">
    <property type="term" value="P:L-homocysteine biosynthetic process"/>
    <property type="evidence" value="ECO:0007669"/>
    <property type="project" value="TreeGrafter"/>
</dbReference>
<dbReference type="FunFam" id="3.40.640.10:FF:000035">
    <property type="entry name" value="O-succinylhomoserine sulfhydrylase"/>
    <property type="match status" value="1"/>
</dbReference>
<dbReference type="InterPro" id="IPR054542">
    <property type="entry name" value="Cys_met_metab_PP"/>
</dbReference>
<evidence type="ECO:0000256" key="2">
    <source>
        <dbReference type="ARBA" id="ARBA00009077"/>
    </source>
</evidence>
<feature type="modified residue" description="N6-(pyridoxal phosphate)lysine" evidence="6">
    <location>
        <position position="217"/>
    </location>
</feature>
<accession>A0A6P1CHA3</accession>
<evidence type="ECO:0000313" key="9">
    <source>
        <dbReference type="Proteomes" id="UP000471166"/>
    </source>
</evidence>
<evidence type="ECO:0000256" key="5">
    <source>
        <dbReference type="ARBA" id="ARBA00023167"/>
    </source>
</evidence>
<keyword evidence="5" id="KW-0028">Amino-acid biosynthesis</keyword>
<dbReference type="CDD" id="cd00614">
    <property type="entry name" value="CGS_like"/>
    <property type="match status" value="1"/>
</dbReference>
<dbReference type="Pfam" id="PF01053">
    <property type="entry name" value="Cys_Met_Meta_PP"/>
    <property type="match status" value="1"/>
</dbReference>
<comment type="cofactor">
    <cofactor evidence="1 7">
        <name>pyridoxal 5'-phosphate</name>
        <dbReference type="ChEBI" id="CHEBI:597326"/>
    </cofactor>
</comment>
<reference evidence="8 9" key="1">
    <citation type="submission" date="2020-01" db="EMBL/GenBank/DDBJ databases">
        <title>Genetics and antimicrobial susceptibilities of Nocardia species isolated from the soil; a comparison with species isolated from humans.</title>
        <authorList>
            <person name="Carrasco G."/>
            <person name="Monzon S."/>
            <person name="Sansegundo M."/>
            <person name="Garcia E."/>
            <person name="Garrido N."/>
            <person name="Medina M.J."/>
            <person name="Villalon P."/>
            <person name="Ramirez-Arocha A.C."/>
            <person name="Jimenez P."/>
            <person name="Cuesta I."/>
            <person name="Valdezate S."/>
        </authorList>
    </citation>
    <scope>NUCLEOTIDE SEQUENCE [LARGE SCALE GENOMIC DNA]</scope>
    <source>
        <strain evidence="8 9">CNM20110626</strain>
    </source>
</reference>
<dbReference type="Gene3D" id="3.90.1150.10">
    <property type="entry name" value="Aspartate Aminotransferase, domain 1"/>
    <property type="match status" value="1"/>
</dbReference>
<dbReference type="PIRSF" id="PIRSF001434">
    <property type="entry name" value="CGS"/>
    <property type="match status" value="1"/>
</dbReference>
<dbReference type="PANTHER" id="PTHR43797:SF2">
    <property type="entry name" value="HOMOCYSTEINE_CYSTEINE SYNTHASE"/>
    <property type="match status" value="1"/>
</dbReference>
<dbReference type="GO" id="GO:0019346">
    <property type="term" value="P:transsulfuration"/>
    <property type="evidence" value="ECO:0007669"/>
    <property type="project" value="InterPro"/>
</dbReference>
<organism evidence="8 9">
    <name type="scientific">Nocardia cyriacigeorgica</name>
    <dbReference type="NCBI Taxonomy" id="135487"/>
    <lineage>
        <taxon>Bacteria</taxon>
        <taxon>Bacillati</taxon>
        <taxon>Actinomycetota</taxon>
        <taxon>Actinomycetes</taxon>
        <taxon>Mycobacteriales</taxon>
        <taxon>Nocardiaceae</taxon>
        <taxon>Nocardia</taxon>
    </lineage>
</organism>
<keyword evidence="5" id="KW-0486">Methionine biosynthesis</keyword>
<comment type="caution">
    <text evidence="8">The sequence shown here is derived from an EMBL/GenBank/DDBJ whole genome shotgun (WGS) entry which is preliminary data.</text>
</comment>
<dbReference type="GO" id="GO:0030170">
    <property type="term" value="F:pyridoxal phosphate binding"/>
    <property type="evidence" value="ECO:0007669"/>
    <property type="project" value="InterPro"/>
</dbReference>
<comment type="similarity">
    <text evidence="2 7">Belongs to the trans-sulfuration enzymes family.</text>
</comment>
<dbReference type="SUPFAM" id="SSF53383">
    <property type="entry name" value="PLP-dependent transferases"/>
    <property type="match status" value="1"/>
</dbReference>
<dbReference type="PANTHER" id="PTHR43797">
    <property type="entry name" value="HOMOCYSTEINE/CYSTEINE SYNTHASE"/>
    <property type="match status" value="1"/>
</dbReference>
<dbReference type="Proteomes" id="UP000471166">
    <property type="component" value="Unassembled WGS sequence"/>
</dbReference>
<dbReference type="InterPro" id="IPR015424">
    <property type="entry name" value="PyrdxlP-dep_Trfase"/>
</dbReference>
<dbReference type="RefSeq" id="WP_163841977.1">
    <property type="nucleotide sequence ID" value="NZ_JAAGVB010000005.1"/>
</dbReference>
<dbReference type="InterPro" id="IPR015422">
    <property type="entry name" value="PyrdxlP-dep_Trfase_small"/>
</dbReference>
<dbReference type="GO" id="GO:0006535">
    <property type="term" value="P:cysteine biosynthetic process from serine"/>
    <property type="evidence" value="ECO:0007669"/>
    <property type="project" value="TreeGrafter"/>
</dbReference>
<sequence length="441" mass="46062">MTDTTTPDPTASWSFETKQIHAGQVPDAGTGARALPIYQTTSYAFRDTDHAAALFGLAEPGNIYTRIMNPTQDAVEQRIAALEGGVAALLVASGQAAETFAILNLAGAGDHIVSSPHLYGGTYNLFRYSLPKLGIEVSFVDDPDDLEQWKAAVRPNTKAFFGETIANPSSVVFDIPGIAAVAHAAGVPLIVDNTVATPYLIQPLAHGADIVVHSATKYLGGHGAAVAGVIVDGGTFDWTTTDATGQSRFPGFTTPDPSYHGAVFADLGAPAYALKARVQLLRDLGSAISPFNAFLIAQGIETLSLRIERHVTNAVAVAQFLTEQPQVESVAYAGLPSSPWYERGRQLAPKGVGAIVSFELAGGVDAGKKFVDALTLHSHVANIGDVRSLVIHPASTTHSQLTPEQQLAAGVTPGLVRLAVGIEGIDDILTDLRAGLTAAAT</sequence>
<keyword evidence="3" id="KW-0808">Transferase</keyword>
<dbReference type="Gene3D" id="3.40.640.10">
    <property type="entry name" value="Type I PLP-dependent aspartate aminotransferase-like (Major domain)"/>
    <property type="match status" value="1"/>
</dbReference>
<evidence type="ECO:0000256" key="7">
    <source>
        <dbReference type="RuleBase" id="RU362118"/>
    </source>
</evidence>
<dbReference type="PROSITE" id="PS00868">
    <property type="entry name" value="CYS_MET_METAB_PP"/>
    <property type="match status" value="1"/>
</dbReference>
<evidence type="ECO:0000256" key="4">
    <source>
        <dbReference type="ARBA" id="ARBA00022898"/>
    </source>
</evidence>
<evidence type="ECO:0000256" key="1">
    <source>
        <dbReference type="ARBA" id="ARBA00001933"/>
    </source>
</evidence>
<dbReference type="NCBIfam" id="TIGR01326">
    <property type="entry name" value="OAH_OAS_sulfhy"/>
    <property type="match status" value="1"/>
</dbReference>
<dbReference type="NCBIfam" id="NF005872">
    <property type="entry name" value="PRK07812.1"/>
    <property type="match status" value="1"/>
</dbReference>
<dbReference type="InterPro" id="IPR006235">
    <property type="entry name" value="OAc-hSer/O-AcSer_sulfhydrylase"/>
</dbReference>
<evidence type="ECO:0000256" key="3">
    <source>
        <dbReference type="ARBA" id="ARBA00022679"/>
    </source>
</evidence>
<dbReference type="GO" id="GO:0003961">
    <property type="term" value="F:O-acetylhomoserine aminocarboxypropyltransferase activity"/>
    <property type="evidence" value="ECO:0007669"/>
    <property type="project" value="TreeGrafter"/>
</dbReference>
<dbReference type="GO" id="GO:0004124">
    <property type="term" value="F:cysteine synthase activity"/>
    <property type="evidence" value="ECO:0007669"/>
    <property type="project" value="TreeGrafter"/>
</dbReference>
<keyword evidence="4 6" id="KW-0663">Pyridoxal phosphate</keyword>
<dbReference type="GO" id="GO:0005737">
    <property type="term" value="C:cytoplasm"/>
    <property type="evidence" value="ECO:0007669"/>
    <property type="project" value="TreeGrafter"/>
</dbReference>
<protein>
    <submittedName>
        <fullName evidence="8">Bifunctional o-acetylhomoserine/o-acetylserine sulfhydrylase</fullName>
    </submittedName>
</protein>
<proteinExistence type="inferred from homology"/>
<evidence type="ECO:0000256" key="6">
    <source>
        <dbReference type="PIRSR" id="PIRSR001434-2"/>
    </source>
</evidence>
<dbReference type="InterPro" id="IPR015421">
    <property type="entry name" value="PyrdxlP-dep_Trfase_major"/>
</dbReference>
<name>A0A6P1CHA3_9NOCA</name>
<dbReference type="InterPro" id="IPR000277">
    <property type="entry name" value="Cys/Met-Metab_PyrdxlP-dep_enz"/>
</dbReference>